<dbReference type="AlphaFoldDB" id="A0A8I5QZH6"/>
<keyword evidence="1" id="KW-0472">Membrane</keyword>
<dbReference type="PANTHER" id="PTHR12138:SF162">
    <property type="entry name" value="CHROMOSOME UNDETERMINED SCAFFOLD_275, WHOLE GENOME SHOTGUN SEQUENCE"/>
    <property type="match status" value="1"/>
</dbReference>
<evidence type="ECO:0000313" key="3">
    <source>
        <dbReference type="Proteomes" id="UP000028761"/>
    </source>
</evidence>
<name>A0A8I5QZH6_PAPAN</name>
<dbReference type="PANTHER" id="PTHR12138">
    <property type="entry name" value="PRIMATE-EXPANDED PROTEIN FAMILY"/>
    <property type="match status" value="1"/>
</dbReference>
<evidence type="ECO:0000256" key="1">
    <source>
        <dbReference type="SAM" id="Phobius"/>
    </source>
</evidence>
<accession>A0A8I5QZH6</accession>
<evidence type="ECO:0000313" key="2">
    <source>
        <dbReference type="Ensembl" id="ENSPANP00000049222.1"/>
    </source>
</evidence>
<reference evidence="2" key="2">
    <citation type="submission" date="2025-08" db="UniProtKB">
        <authorList>
            <consortium name="Ensembl"/>
        </authorList>
    </citation>
    <scope>IDENTIFICATION</scope>
</reference>
<organism evidence="2 3">
    <name type="scientific">Papio anubis</name>
    <name type="common">Olive baboon</name>
    <dbReference type="NCBI Taxonomy" id="9555"/>
    <lineage>
        <taxon>Eukaryota</taxon>
        <taxon>Metazoa</taxon>
        <taxon>Chordata</taxon>
        <taxon>Craniata</taxon>
        <taxon>Vertebrata</taxon>
        <taxon>Euteleostomi</taxon>
        <taxon>Mammalia</taxon>
        <taxon>Eutheria</taxon>
        <taxon>Euarchontoglires</taxon>
        <taxon>Primates</taxon>
        <taxon>Haplorrhini</taxon>
        <taxon>Catarrhini</taxon>
        <taxon>Cercopithecidae</taxon>
        <taxon>Cercopithecinae</taxon>
        <taxon>Papio</taxon>
    </lineage>
</organism>
<keyword evidence="3" id="KW-1185">Reference proteome</keyword>
<proteinExistence type="predicted"/>
<dbReference type="PRINTS" id="PR02045">
    <property type="entry name" value="F138DOMAIN"/>
</dbReference>
<dbReference type="GeneTree" id="ENSGT01120000271815"/>
<dbReference type="Proteomes" id="UP000028761">
    <property type="component" value="Chromosome 1"/>
</dbReference>
<keyword evidence="1" id="KW-1133">Transmembrane helix</keyword>
<reference evidence="2" key="3">
    <citation type="submission" date="2025-09" db="UniProtKB">
        <authorList>
            <consortium name="Ensembl"/>
        </authorList>
    </citation>
    <scope>IDENTIFICATION</scope>
</reference>
<keyword evidence="1" id="KW-0812">Transmembrane</keyword>
<reference evidence="2 3" key="1">
    <citation type="submission" date="2012-03" db="EMBL/GenBank/DDBJ databases">
        <title>Whole Genome Assembly of Papio anubis.</title>
        <authorList>
            <person name="Liu Y.L."/>
            <person name="Abraham K.A."/>
            <person name="Akbar H.A."/>
            <person name="Ali S.A."/>
            <person name="Anosike U.A."/>
            <person name="Aqrawi P.A."/>
            <person name="Arias F.A."/>
            <person name="Attaway T.A."/>
            <person name="Awwad R.A."/>
            <person name="Babu C.B."/>
            <person name="Bandaranaike D.B."/>
            <person name="Battles P.B."/>
            <person name="Bell A.B."/>
            <person name="Beltran B.B."/>
            <person name="Berhane-Mersha D.B."/>
            <person name="Bess C.B."/>
            <person name="Bickham C.B."/>
            <person name="Bolden T.B."/>
            <person name="Carter K.C."/>
            <person name="Chau D.C."/>
            <person name="Chavez A.C."/>
            <person name="Clerc-Blankenburg K.C."/>
            <person name="Coyle M.C."/>
            <person name="Dao M.D."/>
            <person name="Davila M.L.D."/>
            <person name="Davy-Carroll L.D."/>
            <person name="Denson S.D."/>
            <person name="Dinh H.D."/>
            <person name="Fernandez S.F."/>
            <person name="Fernando P.F."/>
            <person name="Forbes L.F."/>
            <person name="Francis C.F."/>
            <person name="Francisco L.F."/>
            <person name="Fu Q.F."/>
            <person name="Garcia-Iii R.G."/>
            <person name="Garrett T.G."/>
            <person name="Gross S.G."/>
            <person name="Gubbala S.G."/>
            <person name="Hirani K.H."/>
            <person name="Hogues M.H."/>
            <person name="Hollins B.H."/>
            <person name="Jackson L.J."/>
            <person name="Javaid M.J."/>
            <person name="Jhangiani S.J."/>
            <person name="Johnson A.J."/>
            <person name="Johnson B.J."/>
            <person name="Jones J.J."/>
            <person name="Joshi V.J."/>
            <person name="Kalu J.K."/>
            <person name="Khan N.K."/>
            <person name="Korchina V.K."/>
            <person name="Kovar C.K."/>
            <person name="Lago L.L."/>
            <person name="Lara F.L."/>
            <person name="Le T.-K.L."/>
            <person name="Lee S.L."/>
            <person name="Legall-Iii F.L."/>
            <person name="Lemon S.L."/>
            <person name="Liu J.L."/>
            <person name="Liu Y.-S.L."/>
            <person name="Liyanage D.L."/>
            <person name="Lopez J.L."/>
            <person name="Lorensuhewa L.L."/>
            <person name="Mata R.M."/>
            <person name="Mathew T.M."/>
            <person name="Mercado C.M."/>
            <person name="Mercado I.M."/>
            <person name="Morales K.M."/>
            <person name="Morgan M.M."/>
            <person name="Munidasa M.M."/>
            <person name="Ngo D.N."/>
            <person name="Nguyen L.N."/>
            <person name="Nguyen T.N."/>
            <person name="Nguyen N.N."/>
            <person name="Obregon M.O."/>
            <person name="Okwuonu G.O."/>
            <person name="Ongeri F.O."/>
            <person name="Onwere C.O."/>
            <person name="Osifeso I.O."/>
            <person name="Parra A.P."/>
            <person name="Patil S.P."/>
            <person name="Perez A.P."/>
            <person name="Perez Y.P."/>
            <person name="Pham C.P."/>
            <person name="Pu L.-L.P."/>
            <person name="Puazo M.P."/>
            <person name="Quiroz J.Q."/>
            <person name="Rouhana J.R."/>
            <person name="Ruiz M.R."/>
            <person name="Ruiz S.-J.R."/>
            <person name="Saada N.S."/>
            <person name="Santibanez J.S."/>
            <person name="Scheel M.S."/>
            <person name="Schneider B.S."/>
            <person name="Simmons D.S."/>
            <person name="Sisson I.S."/>
            <person name="Tang L.-Y.T."/>
            <person name="Thornton R.T."/>
            <person name="Tisius J.T."/>
            <person name="Toledanes G.T."/>
            <person name="Trejos Z.T."/>
            <person name="Usmani K.U."/>
            <person name="Varghese R.V."/>
            <person name="Vattathil S.V."/>
            <person name="Vee V.V."/>
            <person name="Walker D.W."/>
            <person name="Weissenberger G.W."/>
            <person name="White C.W."/>
            <person name="Williams A.W."/>
            <person name="Woodworth J.W."/>
            <person name="Wright R.W."/>
            <person name="Zhu Y.Z."/>
            <person name="Han Y.H."/>
            <person name="Newsham I.N."/>
            <person name="Nazareth L.N."/>
            <person name="Worley K.W."/>
            <person name="Muzny D.M."/>
            <person name="Rogers J.R."/>
            <person name="Gibbs R.G."/>
        </authorList>
    </citation>
    <scope>NUCLEOTIDE SEQUENCE [LARGE SCALE GENOMIC DNA]</scope>
</reference>
<sequence length="197" mass="21599">DSIWLCGPGWNAGPISQFTAATTSCAQAILCVAQTYLYIYIYICFVLFCFLRWSLTLLPRLECNGTISAHCNLCLLGSSDSPASASQVTGITGIHHHARLIFFFFLYFTRDGVSPYWPGWSRSPDLVIHLPQPPKVLRLKAGATAPGLMFVFLVEMGFHHVGQASLELLTSSNLPTSASPSARITGMSHHSCPFFNI</sequence>
<feature type="transmembrane region" description="Helical" evidence="1">
    <location>
        <begin position="37"/>
        <end position="55"/>
    </location>
</feature>
<protein>
    <submittedName>
        <fullName evidence="2">Uncharacterized protein</fullName>
    </submittedName>
</protein>
<dbReference type="Ensembl" id="ENSPANT00000081430.1">
    <property type="protein sequence ID" value="ENSPANP00000049222.1"/>
    <property type="gene ID" value="ENSPANG00000046354.1"/>
</dbReference>